<keyword evidence="2" id="KW-1185">Reference proteome</keyword>
<dbReference type="AlphaFoldDB" id="A0ABD2Y6J7"/>
<proteinExistence type="predicted"/>
<reference evidence="1 2" key="1">
    <citation type="submission" date="2024-11" db="EMBL/GenBank/DDBJ databases">
        <title>A near-complete genome assembly of Cinchona calisaya.</title>
        <authorList>
            <person name="Lian D.C."/>
            <person name="Zhao X.W."/>
            <person name="Wei L."/>
        </authorList>
    </citation>
    <scope>NUCLEOTIDE SEQUENCE [LARGE SCALE GENOMIC DNA]</scope>
    <source>
        <tissue evidence="1">Nenye</tissue>
    </source>
</reference>
<evidence type="ECO:0000313" key="1">
    <source>
        <dbReference type="EMBL" id="KAL3501795.1"/>
    </source>
</evidence>
<gene>
    <name evidence="1" type="ORF">ACH5RR_036244</name>
</gene>
<evidence type="ECO:0000313" key="2">
    <source>
        <dbReference type="Proteomes" id="UP001630127"/>
    </source>
</evidence>
<protein>
    <submittedName>
        <fullName evidence="1">Uncharacterized protein</fullName>
    </submittedName>
</protein>
<comment type="caution">
    <text evidence="1">The sequence shown here is derived from an EMBL/GenBank/DDBJ whole genome shotgun (WGS) entry which is preliminary data.</text>
</comment>
<accession>A0ABD2Y6J7</accession>
<dbReference type="Proteomes" id="UP001630127">
    <property type="component" value="Unassembled WGS sequence"/>
</dbReference>
<dbReference type="EMBL" id="JBJUIK010000015">
    <property type="protein sequence ID" value="KAL3501795.1"/>
    <property type="molecule type" value="Genomic_DNA"/>
</dbReference>
<name>A0ABD2Y6J7_9GENT</name>
<organism evidence="1 2">
    <name type="scientific">Cinchona calisaya</name>
    <dbReference type="NCBI Taxonomy" id="153742"/>
    <lineage>
        <taxon>Eukaryota</taxon>
        <taxon>Viridiplantae</taxon>
        <taxon>Streptophyta</taxon>
        <taxon>Embryophyta</taxon>
        <taxon>Tracheophyta</taxon>
        <taxon>Spermatophyta</taxon>
        <taxon>Magnoliopsida</taxon>
        <taxon>eudicotyledons</taxon>
        <taxon>Gunneridae</taxon>
        <taxon>Pentapetalae</taxon>
        <taxon>asterids</taxon>
        <taxon>lamiids</taxon>
        <taxon>Gentianales</taxon>
        <taxon>Rubiaceae</taxon>
        <taxon>Cinchonoideae</taxon>
        <taxon>Cinchoneae</taxon>
        <taxon>Cinchona</taxon>
    </lineage>
</organism>
<sequence length="354" mass="41480">MDNSGSNNQKEKEEEFRTEEYKYNKEEVVDEAFAHVLQLFRGIMTASKKTRDRMIEEDIAFTKFIFTKLDNFLRSVLVLLNTKKLQAKLFIEKVGEILRILEMERTTTLPEQEIERILSLALPIERVPVQSWLGNLRASNRKYIWTIDDPWMVLGEVPEIVQQISFITETHLERFLDDTDFYNKREDFRNNLGLLPTREAVRSLLWSSQVLKEALNFLHEVVTETTVFYQRLGFLLTLLEDSEFSNECRGDQELMKFIKGVLDEVFRAVCRSRNRSFTTEKEAKLAFEGRIGMRVVLLETLGKLHSFYGSLDMICDKLGKENFQTWSASRGSILRSSPRTSIRDIFLLFRVEVI</sequence>